<evidence type="ECO:0000256" key="5">
    <source>
        <dbReference type="PROSITE-ProRule" id="PRU10141"/>
    </source>
</evidence>
<dbReference type="InterPro" id="IPR017441">
    <property type="entry name" value="Protein_kinase_ATP_BS"/>
</dbReference>
<dbReference type="PANTHER" id="PTHR43289:SF6">
    <property type="entry name" value="SERINE_THREONINE-PROTEIN KINASE NEKL-3"/>
    <property type="match status" value="1"/>
</dbReference>
<dbReference type="InterPro" id="IPR008271">
    <property type="entry name" value="Ser/Thr_kinase_AS"/>
</dbReference>
<dbReference type="PROSITE" id="PS00107">
    <property type="entry name" value="PROTEIN_KINASE_ATP"/>
    <property type="match status" value="1"/>
</dbReference>
<evidence type="ECO:0000256" key="3">
    <source>
        <dbReference type="ARBA" id="ARBA00022777"/>
    </source>
</evidence>
<evidence type="ECO:0000256" key="4">
    <source>
        <dbReference type="ARBA" id="ARBA00022840"/>
    </source>
</evidence>
<dbReference type="PROSITE" id="PS50011">
    <property type="entry name" value="PROTEIN_KINASE_DOM"/>
    <property type="match status" value="1"/>
</dbReference>
<dbReference type="Gene3D" id="3.30.200.20">
    <property type="entry name" value="Phosphorylase Kinase, domain 1"/>
    <property type="match status" value="1"/>
</dbReference>
<dbReference type="GO" id="GO:0016301">
    <property type="term" value="F:kinase activity"/>
    <property type="evidence" value="ECO:0007669"/>
    <property type="project" value="UniProtKB-KW"/>
</dbReference>
<dbReference type="InterPro" id="IPR000719">
    <property type="entry name" value="Prot_kinase_dom"/>
</dbReference>
<dbReference type="Gene3D" id="1.25.40.10">
    <property type="entry name" value="Tetratricopeptide repeat domain"/>
    <property type="match status" value="2"/>
</dbReference>
<feature type="domain" description="Protein kinase" evidence="6">
    <location>
        <begin position="134"/>
        <end position="399"/>
    </location>
</feature>
<keyword evidence="3 7" id="KW-0418">Kinase</keyword>
<dbReference type="SUPFAM" id="SSF56112">
    <property type="entry name" value="Protein kinase-like (PK-like)"/>
    <property type="match status" value="1"/>
</dbReference>
<dbReference type="SUPFAM" id="SSF48452">
    <property type="entry name" value="TPR-like"/>
    <property type="match status" value="1"/>
</dbReference>
<dbReference type="PANTHER" id="PTHR43289">
    <property type="entry name" value="MITOGEN-ACTIVATED PROTEIN KINASE KINASE KINASE 20-RELATED"/>
    <property type="match status" value="1"/>
</dbReference>
<protein>
    <submittedName>
        <fullName evidence="7">Protein kinase</fullName>
    </submittedName>
</protein>
<dbReference type="Pfam" id="PF00069">
    <property type="entry name" value="Pkinase"/>
    <property type="match status" value="1"/>
</dbReference>
<evidence type="ECO:0000256" key="2">
    <source>
        <dbReference type="ARBA" id="ARBA00022741"/>
    </source>
</evidence>
<proteinExistence type="predicted"/>
<feature type="binding site" evidence="5">
    <location>
        <position position="163"/>
    </location>
    <ligand>
        <name>ATP</name>
        <dbReference type="ChEBI" id="CHEBI:30616"/>
    </ligand>
</feature>
<dbReference type="CDD" id="cd14014">
    <property type="entry name" value="STKc_PknB_like"/>
    <property type="match status" value="1"/>
</dbReference>
<dbReference type="Pfam" id="PF13174">
    <property type="entry name" value="TPR_6"/>
    <property type="match status" value="2"/>
</dbReference>
<reference evidence="7" key="1">
    <citation type="submission" date="2021-12" db="EMBL/GenBank/DDBJ databases">
        <title>Discovery of the Pendulisporaceae a myxobacterial family with distinct sporulation behavior and unique specialized metabolism.</title>
        <authorList>
            <person name="Garcia R."/>
            <person name="Popoff A."/>
            <person name="Bader C.D."/>
            <person name="Loehr J."/>
            <person name="Walesch S."/>
            <person name="Walt C."/>
            <person name="Boldt J."/>
            <person name="Bunk B."/>
            <person name="Haeckl F.J.F.P.J."/>
            <person name="Gunesch A.P."/>
            <person name="Birkelbach J."/>
            <person name="Nuebel U."/>
            <person name="Pietschmann T."/>
            <person name="Bach T."/>
            <person name="Mueller R."/>
        </authorList>
    </citation>
    <scope>NUCLEOTIDE SEQUENCE</scope>
    <source>
        <strain evidence="7">MSr11367</strain>
    </source>
</reference>
<dbReference type="RefSeq" id="WP_394832989.1">
    <property type="nucleotide sequence ID" value="NZ_CP089929.1"/>
</dbReference>
<sequence length="935" mass="102746">MSSAKVAILPADALKVGVRILDHLHLEELLDEREGWHLFLADNQALSEFVLLAIAESTDALAACLAGPGQGRVARETTFGSWHIAEVELDEAHLWLFRDKLLRTPRGSMRGTLPSTSGLVERQLEEGSVFNGRYHIERWLGQGGMGEVYRAADGTFQRPVAIKVVRVDASAEGGDHEQAKRRLLNESRMVATLKHPNIVEIYDAGECDGLPYLALELCGDGGNLRSAMKTEASQEERLQWLSQIAEALAYAHEHGIVHRDVKPENVLLTDDKRVKVADFGIAKALRTERLQDDTTFGIVGTPRYMAPEQLLGHRLDARADQYAWGVMAYEVLTGVHPRMRDLASFQKGDSVVTGASLPPYLRRVLQRATANDPCARYPNFRKLLAELHRPPCIVARRWLAAGVAVLAAAGALCSMGARMKGGGPTSTQPPIASAVAQVAAAAPKSEAEGLLEQGIQFWADGSSMRARALFTRAAQLEPNNGRAHLLSLAVSASINPGLQDDASVAFALRGQFAPSEATLLQALNPLVEHPPDVATSTQRIEELASTYPDDPVVRLARAQHYVRSRETHRALNFAASLGNNSTAFWLGARAQLQLGDVAEARSLLEQCIASSPSAMDCLTWLTFLEAADGRCERSEETARKLIAKDSSNPFPYYSLANAVFGRTKSTEAARGILQARLEHTSPSKRPALQATLEFDLHVYDGDFTGADRELGVRQSSTTSSDANFRGMPLIYRVEMELELGRLQEARRAAREFVYRSEAWIPNAFMDTNIDGARLLYLTSQVSRAEFRLVREKFIAKQDERGPHFSSPANRWFDDYVEAVLDATDAKEAIAAMPADHVMDILDRDAYADARLGHVYLLAGRLGEAIPLLNRAVSSCTILMKPLTHVQALLWLGEALDQTGDHGGACKMYTKVVERWGREPRSVTARRARAKLSSCR</sequence>
<dbReference type="InterPro" id="IPR019734">
    <property type="entry name" value="TPR_rpt"/>
</dbReference>
<evidence type="ECO:0000259" key="6">
    <source>
        <dbReference type="PROSITE" id="PS50011"/>
    </source>
</evidence>
<accession>A0ABZ2L1C5</accession>
<evidence type="ECO:0000313" key="8">
    <source>
        <dbReference type="Proteomes" id="UP001374803"/>
    </source>
</evidence>
<dbReference type="EMBL" id="CP089983">
    <property type="protein sequence ID" value="WXB03359.1"/>
    <property type="molecule type" value="Genomic_DNA"/>
</dbReference>
<keyword evidence="4 5" id="KW-0067">ATP-binding</keyword>
<keyword evidence="8" id="KW-1185">Reference proteome</keyword>
<dbReference type="PROSITE" id="PS00108">
    <property type="entry name" value="PROTEIN_KINASE_ST"/>
    <property type="match status" value="1"/>
</dbReference>
<dbReference type="Gene3D" id="1.10.510.10">
    <property type="entry name" value="Transferase(Phosphotransferase) domain 1"/>
    <property type="match status" value="1"/>
</dbReference>
<evidence type="ECO:0000313" key="7">
    <source>
        <dbReference type="EMBL" id="WXB03359.1"/>
    </source>
</evidence>
<gene>
    <name evidence="7" type="ORF">LVJ94_41455</name>
</gene>
<dbReference type="InterPro" id="IPR011990">
    <property type="entry name" value="TPR-like_helical_dom_sf"/>
</dbReference>
<evidence type="ECO:0000256" key="1">
    <source>
        <dbReference type="ARBA" id="ARBA00022679"/>
    </source>
</evidence>
<name>A0ABZ2L1C5_9BACT</name>
<dbReference type="SMART" id="SM00220">
    <property type="entry name" value="S_TKc"/>
    <property type="match status" value="1"/>
</dbReference>
<organism evidence="7 8">
    <name type="scientific">Pendulispora rubella</name>
    <dbReference type="NCBI Taxonomy" id="2741070"/>
    <lineage>
        <taxon>Bacteria</taxon>
        <taxon>Pseudomonadati</taxon>
        <taxon>Myxococcota</taxon>
        <taxon>Myxococcia</taxon>
        <taxon>Myxococcales</taxon>
        <taxon>Sorangiineae</taxon>
        <taxon>Pendulisporaceae</taxon>
        <taxon>Pendulispora</taxon>
    </lineage>
</organism>
<dbReference type="Proteomes" id="UP001374803">
    <property type="component" value="Chromosome"/>
</dbReference>
<keyword evidence="2 5" id="KW-0547">Nucleotide-binding</keyword>
<keyword evidence="1" id="KW-0808">Transferase</keyword>
<dbReference type="InterPro" id="IPR011009">
    <property type="entry name" value="Kinase-like_dom_sf"/>
</dbReference>